<dbReference type="GO" id="GO:0071949">
    <property type="term" value="F:FAD binding"/>
    <property type="evidence" value="ECO:0007669"/>
    <property type="project" value="InterPro"/>
</dbReference>
<evidence type="ECO:0000256" key="6">
    <source>
        <dbReference type="ARBA" id="ARBA00022618"/>
    </source>
</evidence>
<dbReference type="InterPro" id="IPR036318">
    <property type="entry name" value="FAD-bd_PCMH-like_sf"/>
</dbReference>
<dbReference type="SUPFAM" id="SSF56176">
    <property type="entry name" value="FAD-binding/transporter-associated domain-like"/>
    <property type="match status" value="1"/>
</dbReference>
<dbReference type="InterPro" id="IPR016166">
    <property type="entry name" value="FAD-bd_PCMH"/>
</dbReference>
<dbReference type="Pfam" id="PF01565">
    <property type="entry name" value="FAD_binding_4"/>
    <property type="match status" value="1"/>
</dbReference>
<gene>
    <name evidence="16" type="primary">murB</name>
    <name evidence="18" type="ORF">SYNTR_0820</name>
</gene>
<dbReference type="InterPro" id="IPR036635">
    <property type="entry name" value="MurB_C_sf"/>
</dbReference>
<evidence type="ECO:0000256" key="4">
    <source>
        <dbReference type="ARBA" id="ARBA00004752"/>
    </source>
</evidence>
<feature type="active site" evidence="16">
    <location>
        <position position="292"/>
    </location>
</feature>
<keyword evidence="14 16" id="KW-0961">Cell wall biogenesis/degradation</keyword>
<comment type="similarity">
    <text evidence="16">Belongs to the MurB family.</text>
</comment>
<dbReference type="SUPFAM" id="SSF56194">
    <property type="entry name" value="Uridine diphospho-N-Acetylenolpyruvylglucosamine reductase, MurB, C-terminal domain"/>
    <property type="match status" value="1"/>
</dbReference>
<dbReference type="InterPro" id="IPR011601">
    <property type="entry name" value="MurB_C"/>
</dbReference>
<dbReference type="PROSITE" id="PS51387">
    <property type="entry name" value="FAD_PCMH"/>
    <property type="match status" value="1"/>
</dbReference>
<feature type="active site" evidence="16">
    <location>
        <position position="172"/>
    </location>
</feature>
<keyword evidence="9 16" id="KW-0521">NADP</keyword>
<feature type="active site" description="Proton donor" evidence="16">
    <location>
        <position position="222"/>
    </location>
</feature>
<dbReference type="InterPro" id="IPR016169">
    <property type="entry name" value="FAD-bd_PCMH_sub2"/>
</dbReference>
<evidence type="ECO:0000313" key="18">
    <source>
        <dbReference type="EMBL" id="QGT99413.1"/>
    </source>
</evidence>
<dbReference type="AlphaFoldDB" id="A0A6I6DGE1"/>
<keyword evidence="5 16" id="KW-0963">Cytoplasm</keyword>
<keyword evidence="8 16" id="KW-0274">FAD</keyword>
<keyword evidence="7 16" id="KW-0285">Flavoprotein</keyword>
<evidence type="ECO:0000256" key="15">
    <source>
        <dbReference type="ARBA" id="ARBA00048914"/>
    </source>
</evidence>
<dbReference type="EMBL" id="CP046457">
    <property type="protein sequence ID" value="QGT99413.1"/>
    <property type="molecule type" value="Genomic_DNA"/>
</dbReference>
<comment type="cofactor">
    <cofactor evidence="1 16">
        <name>FAD</name>
        <dbReference type="ChEBI" id="CHEBI:57692"/>
    </cofactor>
</comment>
<dbReference type="UniPathway" id="UPA00219"/>
<evidence type="ECO:0000256" key="16">
    <source>
        <dbReference type="HAMAP-Rule" id="MF_00037"/>
    </source>
</evidence>
<dbReference type="InterPro" id="IPR006094">
    <property type="entry name" value="Oxid_FAD_bind_N"/>
</dbReference>
<evidence type="ECO:0000256" key="11">
    <source>
        <dbReference type="ARBA" id="ARBA00022984"/>
    </source>
</evidence>
<name>A0A6I6DGE1_9FIRM</name>
<dbReference type="Gene3D" id="3.30.465.10">
    <property type="match status" value="1"/>
</dbReference>
<keyword evidence="10 16" id="KW-0133">Cell shape</keyword>
<evidence type="ECO:0000256" key="14">
    <source>
        <dbReference type="ARBA" id="ARBA00023316"/>
    </source>
</evidence>
<dbReference type="GO" id="GO:0005829">
    <property type="term" value="C:cytosol"/>
    <property type="evidence" value="ECO:0007669"/>
    <property type="project" value="TreeGrafter"/>
</dbReference>
<dbReference type="InterPro" id="IPR003170">
    <property type="entry name" value="MurB"/>
</dbReference>
<dbReference type="EC" id="1.3.1.98" evidence="16"/>
<dbReference type="InterPro" id="IPR016167">
    <property type="entry name" value="FAD-bd_PCMH_sub1"/>
</dbReference>
<dbReference type="PANTHER" id="PTHR21071">
    <property type="entry name" value="UDP-N-ACETYLENOLPYRUVOYLGLUCOSAMINE REDUCTASE"/>
    <property type="match status" value="1"/>
</dbReference>
<keyword evidence="19" id="KW-1185">Reference proteome</keyword>
<evidence type="ECO:0000256" key="5">
    <source>
        <dbReference type="ARBA" id="ARBA00022490"/>
    </source>
</evidence>
<dbReference type="GO" id="GO:0008762">
    <property type="term" value="F:UDP-N-acetylmuramate dehydrogenase activity"/>
    <property type="evidence" value="ECO:0007669"/>
    <property type="project" value="UniProtKB-UniRule"/>
</dbReference>
<comment type="catalytic activity">
    <reaction evidence="15 16">
        <text>UDP-N-acetyl-alpha-D-muramate + NADP(+) = UDP-N-acetyl-3-O-(1-carboxyvinyl)-alpha-D-glucosamine + NADPH + H(+)</text>
        <dbReference type="Rhea" id="RHEA:12248"/>
        <dbReference type="ChEBI" id="CHEBI:15378"/>
        <dbReference type="ChEBI" id="CHEBI:57783"/>
        <dbReference type="ChEBI" id="CHEBI:58349"/>
        <dbReference type="ChEBI" id="CHEBI:68483"/>
        <dbReference type="ChEBI" id="CHEBI:70757"/>
        <dbReference type="EC" id="1.3.1.98"/>
    </reaction>
</comment>
<protein>
    <recommendedName>
        <fullName evidence="16">UDP-N-acetylenolpyruvoylglucosamine reductase</fullName>
        <ecNumber evidence="16">1.3.1.98</ecNumber>
    </recommendedName>
    <alternativeName>
        <fullName evidence="16">UDP-N-acetylmuramate dehydrogenase</fullName>
    </alternativeName>
</protein>
<comment type="function">
    <text evidence="2 16">Cell wall formation.</text>
</comment>
<dbReference type="Gene3D" id="3.30.43.10">
    <property type="entry name" value="Uridine Diphospho-n-acetylenolpyruvylglucosamine Reductase, domain 2"/>
    <property type="match status" value="1"/>
</dbReference>
<dbReference type="NCBIfam" id="NF010480">
    <property type="entry name" value="PRK13905.1"/>
    <property type="match status" value="1"/>
</dbReference>
<dbReference type="GO" id="GO:0071555">
    <property type="term" value="P:cell wall organization"/>
    <property type="evidence" value="ECO:0007669"/>
    <property type="project" value="UniProtKB-KW"/>
</dbReference>
<evidence type="ECO:0000256" key="12">
    <source>
        <dbReference type="ARBA" id="ARBA00023002"/>
    </source>
</evidence>
<evidence type="ECO:0000256" key="9">
    <source>
        <dbReference type="ARBA" id="ARBA00022857"/>
    </source>
</evidence>
<accession>A0A6I6DGE1</accession>
<evidence type="ECO:0000256" key="10">
    <source>
        <dbReference type="ARBA" id="ARBA00022960"/>
    </source>
</evidence>
<dbReference type="KEGG" id="salq:SYNTR_0820"/>
<organism evidence="18 19">
    <name type="scientific">Candidatus Syntrophocurvum alkaliphilum</name>
    <dbReference type="NCBI Taxonomy" id="2293317"/>
    <lineage>
        <taxon>Bacteria</taxon>
        <taxon>Bacillati</taxon>
        <taxon>Bacillota</taxon>
        <taxon>Clostridia</taxon>
        <taxon>Eubacteriales</taxon>
        <taxon>Syntrophomonadaceae</taxon>
        <taxon>Candidatus Syntrophocurvum</taxon>
    </lineage>
</organism>
<evidence type="ECO:0000256" key="2">
    <source>
        <dbReference type="ARBA" id="ARBA00003921"/>
    </source>
</evidence>
<keyword evidence="13 16" id="KW-0131">Cell cycle</keyword>
<dbReference type="PANTHER" id="PTHR21071:SF4">
    <property type="entry name" value="UDP-N-ACETYLENOLPYRUVOYLGLUCOSAMINE REDUCTASE"/>
    <property type="match status" value="1"/>
</dbReference>
<evidence type="ECO:0000256" key="7">
    <source>
        <dbReference type="ARBA" id="ARBA00022630"/>
    </source>
</evidence>
<dbReference type="RefSeq" id="WP_156203314.1">
    <property type="nucleotide sequence ID" value="NZ_CP046457.1"/>
</dbReference>
<evidence type="ECO:0000256" key="3">
    <source>
        <dbReference type="ARBA" id="ARBA00004496"/>
    </source>
</evidence>
<keyword evidence="6 16" id="KW-0132">Cell division</keyword>
<dbReference type="HAMAP" id="MF_00037">
    <property type="entry name" value="MurB"/>
    <property type="match status" value="1"/>
</dbReference>
<reference evidence="19" key="1">
    <citation type="journal article" date="2019" name="Microbiology">
        <title>Complete Genome Sequence of an Uncultured Bacterium of the Candidate Phylum Bipolaricaulota.</title>
        <authorList>
            <person name="Kadnikov V.V."/>
            <person name="Mardanov A.V."/>
            <person name="Beletsky A.V."/>
            <person name="Frank Y.A."/>
            <person name="Karnachuk O.V."/>
            <person name="Ravin N.V."/>
        </authorList>
    </citation>
    <scope>NUCLEOTIDE SEQUENCE [LARGE SCALE GENOMIC DNA]</scope>
</reference>
<dbReference type="NCBIfam" id="TIGR00179">
    <property type="entry name" value="murB"/>
    <property type="match status" value="1"/>
</dbReference>
<evidence type="ECO:0000256" key="8">
    <source>
        <dbReference type="ARBA" id="ARBA00022827"/>
    </source>
</evidence>
<dbReference type="GO" id="GO:0009252">
    <property type="term" value="P:peptidoglycan biosynthetic process"/>
    <property type="evidence" value="ECO:0007669"/>
    <property type="project" value="UniProtKB-UniRule"/>
</dbReference>
<keyword evidence="12 16" id="KW-0560">Oxidoreductase</keyword>
<evidence type="ECO:0000256" key="13">
    <source>
        <dbReference type="ARBA" id="ARBA00023306"/>
    </source>
</evidence>
<feature type="domain" description="FAD-binding PCMH-type" evidence="17">
    <location>
        <begin position="28"/>
        <end position="193"/>
    </location>
</feature>
<dbReference type="GO" id="GO:0008360">
    <property type="term" value="P:regulation of cell shape"/>
    <property type="evidence" value="ECO:0007669"/>
    <property type="project" value="UniProtKB-KW"/>
</dbReference>
<evidence type="ECO:0000259" key="17">
    <source>
        <dbReference type="PROSITE" id="PS51387"/>
    </source>
</evidence>
<proteinExistence type="inferred from homology"/>
<evidence type="ECO:0000313" key="19">
    <source>
        <dbReference type="Proteomes" id="UP000426444"/>
    </source>
</evidence>
<dbReference type="Gene3D" id="3.90.78.10">
    <property type="entry name" value="UDP-N-acetylenolpyruvoylglucosamine reductase, C-terminal domain"/>
    <property type="match status" value="1"/>
</dbReference>
<comment type="subcellular location">
    <subcellularLocation>
        <location evidence="3 16">Cytoplasm</location>
    </subcellularLocation>
</comment>
<dbReference type="OrthoDB" id="9804753at2"/>
<dbReference type="Pfam" id="PF02873">
    <property type="entry name" value="MurB_C"/>
    <property type="match status" value="1"/>
</dbReference>
<keyword evidence="11 16" id="KW-0573">Peptidoglycan synthesis</keyword>
<comment type="pathway">
    <text evidence="4 16">Cell wall biogenesis; peptidoglycan biosynthesis.</text>
</comment>
<dbReference type="GO" id="GO:0051301">
    <property type="term" value="P:cell division"/>
    <property type="evidence" value="ECO:0007669"/>
    <property type="project" value="UniProtKB-KW"/>
</dbReference>
<evidence type="ECO:0000256" key="1">
    <source>
        <dbReference type="ARBA" id="ARBA00001974"/>
    </source>
</evidence>
<dbReference type="Proteomes" id="UP000426444">
    <property type="component" value="Chromosome"/>
</dbReference>
<sequence length="299" mass="32944">MYSKLKNLIPQERIKENEPMKKHTTFKIGGPADVMVLPENVDEIKTIIKYSNENKIPLFIFGFGSNLLVTDKGIRGIVLKIGNNLKKIDINETQIIAEAGIRLTELSKKVAANSLSGLEFAEGIPGSLGGAVVMNAGAYDSEMKNILVEVETIDLNGNTKKFTNKQMGLGYRKSVFQNSTDIIVKAQIKLNPGNKEEILTKMRTFSKQRREKQPIEWPSAGSVFKRPEGLYVGPMVEKMGLKGFTIGGAQVSEKHAGFIINSGNATANDVLALIEHIKKRAVTEYNVSLQPEIKIVGEK</sequence>